<name>A0ACD1GT33_9EURO</name>
<dbReference type="Proteomes" id="UP000249661">
    <property type="component" value="Unassembled WGS sequence"/>
</dbReference>
<dbReference type="EMBL" id="KZ825016">
    <property type="protein sequence ID" value="RAH64287.1"/>
    <property type="molecule type" value="Genomic_DNA"/>
</dbReference>
<evidence type="ECO:0000313" key="2">
    <source>
        <dbReference type="Proteomes" id="UP000249661"/>
    </source>
</evidence>
<sequence>MATETPSNLTTAPAGTDSTFDEVEELFLLQMAVANNEPLSPQLKAVMATQDTTASTDKSAERRLSPLLMERPRSSGLDLSAFSFAKPAQGRKPFTLQASTKPSSSTAGLNNTTTQHEHGTAEPSNEATRSLSRGRGLSCRPLSFPSPTSDRQRSGTQKSQTRIRENTRQGPRRPCFPLSDSGLHGSTSEKVVVPDANKLPINAEHGTIVHHPISQAPAVSRADNHGTPLGDGHGASKIAHAAQDLVPQMQIPEASEMAQTYPVGPANEKYRVSKRRRSSKSRHSRNVKPTRIASGDDGSSLSEESLFHLLIGRIKAREENEAAAVELREQMEACISGLADENKALKSQLAVSDKVIRKRTIELGAYKSQVDAWQSKISNIKGFVNQLGSDFQTLRSDASRLLAAKKSVHDERIDIDRSISDAKAQVAKASDAASKGREQLLRSESQVDLLKQTLSATEEKTRYVRGQLSDEKKRTRLLEQYIQECSRSQEPKLNQIRADQLAILKRFEAVFHTLGSQQQLSQNTIQQMIGPSLDKCVTTLDNLCEKIANNDSSVKDCIDGVKGEISRMGGGLIQLHDLTKECRANDGSYMTNLTEQLQRVTSQIASESTLVEGISRNTEHFGGLRETLERLLPLTDQLNCSIDALKDNEARLCGQMEQLEADLDDARTLKNAESAALELTRHELEKAQIENRMQKVVAELEVMAEELRAKDLENKAIQSSLLKTESRTQEVESCVMQLESEVVTLRDAVKKKENQVREELGRASVIAREQIKARYEQQHRDLLKEKADLAQSVDLLQKQLDDTKSTFVRCPFPTSQACELTIDRMSSKIHETKNMPLELDSKAKEVEELTCRESETATKLAEQEQELTRLAEQTALAEARSTCLQNQIEETNKKALALENDLINTRDEKDKVLTELQHKLDALLQDNMEKQEECHKIQERLTGVLAERADLESSKLKTKDEIHALLKRVQDSEAWVNKLKELLGRAGLAAATDSLTEVWSRFEVTLLSTAGSALESRHDIRVNPVEERFLGASSGGLLPQEDIEKPEQINSKLTRAATTVPDSQATTCLSPARRSDKISNDEASVDSMCLLESGIVPFSSIQQQSPRTECLFPSNDSFDLAAMLIFTPERGSVVDSSTVAELAANCSTSSPKRKGQDSMEGQQNSPSKSSPKAASPKDDGRSRRVEKAPTVLKLHLSSGNSKPGDNRAKHRSVTFETEVPAPQKGKRKLHDIETNQSQGSSADSFDEDNSMRSRRTYSKQQQQSMTRIQAKSKGPVASASKEDIAHEVTEAGTSRSIMNKRTRVSFDTIKTTSQTKTVTEYFDRKSSPEKLASGSSRPALNDNQTGFQKKPTRGGRGGGRKTRGE</sequence>
<gene>
    <name evidence="1" type="ORF">BO66DRAFT_464851</name>
</gene>
<accession>A0ACD1GT33</accession>
<keyword evidence="2" id="KW-1185">Reference proteome</keyword>
<protein>
    <submittedName>
        <fullName evidence="1">Uncharacterized protein</fullName>
    </submittedName>
</protein>
<reference evidence="1" key="1">
    <citation type="submission" date="2018-02" db="EMBL/GenBank/DDBJ databases">
        <title>The genomes of Aspergillus section Nigri reveals drivers in fungal speciation.</title>
        <authorList>
            <consortium name="DOE Joint Genome Institute"/>
            <person name="Vesth T.C."/>
            <person name="Nybo J."/>
            <person name="Theobald S."/>
            <person name="Brandl J."/>
            <person name="Frisvad J.C."/>
            <person name="Nielsen K.F."/>
            <person name="Lyhne E.K."/>
            <person name="Kogle M.E."/>
            <person name="Kuo A."/>
            <person name="Riley R."/>
            <person name="Clum A."/>
            <person name="Nolan M."/>
            <person name="Lipzen A."/>
            <person name="Salamov A."/>
            <person name="Henrissat B."/>
            <person name="Wiebenga A."/>
            <person name="De vries R.P."/>
            <person name="Grigoriev I.V."/>
            <person name="Mortensen U.H."/>
            <person name="Andersen M.R."/>
            <person name="Baker S.E."/>
        </authorList>
    </citation>
    <scope>NUCLEOTIDE SEQUENCE</scope>
    <source>
        <strain evidence="1">CBS 121060</strain>
    </source>
</reference>
<proteinExistence type="predicted"/>
<evidence type="ECO:0000313" key="1">
    <source>
        <dbReference type="EMBL" id="RAH64287.1"/>
    </source>
</evidence>
<organism evidence="1 2">
    <name type="scientific">Aspergillus aculeatinus CBS 121060</name>
    <dbReference type="NCBI Taxonomy" id="1448322"/>
    <lineage>
        <taxon>Eukaryota</taxon>
        <taxon>Fungi</taxon>
        <taxon>Dikarya</taxon>
        <taxon>Ascomycota</taxon>
        <taxon>Pezizomycotina</taxon>
        <taxon>Eurotiomycetes</taxon>
        <taxon>Eurotiomycetidae</taxon>
        <taxon>Eurotiales</taxon>
        <taxon>Aspergillaceae</taxon>
        <taxon>Aspergillus</taxon>
        <taxon>Aspergillus subgen. Circumdati</taxon>
    </lineage>
</organism>